<dbReference type="PANTHER" id="PTHR37542">
    <property type="entry name" value="HELO DOMAIN-CONTAINING PROTEIN-RELATED"/>
    <property type="match status" value="1"/>
</dbReference>
<dbReference type="InterPro" id="IPR011009">
    <property type="entry name" value="Kinase-like_dom_sf"/>
</dbReference>
<dbReference type="AlphaFoldDB" id="A0AAE0KAC2"/>
<reference evidence="3" key="2">
    <citation type="submission" date="2023-06" db="EMBL/GenBank/DDBJ databases">
        <authorList>
            <consortium name="Lawrence Berkeley National Laboratory"/>
            <person name="Haridas S."/>
            <person name="Hensen N."/>
            <person name="Bonometti L."/>
            <person name="Westerberg I."/>
            <person name="Brannstrom I.O."/>
            <person name="Guillou S."/>
            <person name="Cros-Aarteil S."/>
            <person name="Calhoun S."/>
            <person name="Kuo A."/>
            <person name="Mondo S."/>
            <person name="Pangilinan J."/>
            <person name="Riley R."/>
            <person name="LaButti K."/>
            <person name="Andreopoulos B."/>
            <person name="Lipzen A."/>
            <person name="Chen C."/>
            <person name="Yanf M."/>
            <person name="Daum C."/>
            <person name="Ng V."/>
            <person name="Clum A."/>
            <person name="Steindorff A."/>
            <person name="Ohm R."/>
            <person name="Martin F."/>
            <person name="Silar P."/>
            <person name="Natvig D."/>
            <person name="Lalanne C."/>
            <person name="Gautier V."/>
            <person name="Ament-velasquez S.L."/>
            <person name="Kruys A."/>
            <person name="Hutchinson M.I."/>
            <person name="Powell A.J."/>
            <person name="Barry K."/>
            <person name="Miller A.N."/>
            <person name="Grigoriev I.V."/>
            <person name="Debuchy R."/>
            <person name="Gladieux P."/>
            <person name="Thoren M.H."/>
            <person name="Johannesson H."/>
        </authorList>
    </citation>
    <scope>NUCLEOTIDE SEQUENCE</scope>
    <source>
        <strain evidence="3">CBS 232.78</strain>
    </source>
</reference>
<evidence type="ECO:0000313" key="4">
    <source>
        <dbReference type="Proteomes" id="UP001285441"/>
    </source>
</evidence>
<evidence type="ECO:0000256" key="1">
    <source>
        <dbReference type="SAM" id="Coils"/>
    </source>
</evidence>
<keyword evidence="4" id="KW-1185">Reference proteome</keyword>
<evidence type="ECO:0000259" key="2">
    <source>
        <dbReference type="Pfam" id="PF14479"/>
    </source>
</evidence>
<evidence type="ECO:0000313" key="3">
    <source>
        <dbReference type="EMBL" id="KAK3372271.1"/>
    </source>
</evidence>
<protein>
    <submittedName>
        <fullName evidence="3">Prion-inhibition and propagation-domain-containing protein</fullName>
    </submittedName>
</protein>
<feature type="coiled-coil region" evidence="1">
    <location>
        <begin position="76"/>
        <end position="106"/>
    </location>
</feature>
<dbReference type="Gene3D" id="1.10.510.10">
    <property type="entry name" value="Transferase(Phosphotransferase) domain 1"/>
    <property type="match status" value="1"/>
</dbReference>
<sequence length="661" mass="72863">MMEPGSYLTVIQFAFEGASVAVKTFRKGLNYGKDAERLILGLEFERFRLQLWGENSGLTPPGGESAALPDRLQPIEQVLKGQLDEIERLVQNADELRTRYGLAQTEEPPTKSDRMRSLVDRMQQSMQRMRVGSVDGAVDRAKGKQAEVNAAGNDDDDANPTSEFKVKRRTSTLNRIRWAVKDVDKFEGLVKTLARMITKLNELLTESQQRRAKEDSNRINMIVVGSAVDESSLDLIRAAVQSEPETSKLRAGVERKALAQQSSARISSAVGSLPPLSLSDFDLPDGFLTMRRFLATKKRPSNAVVDIRPDYYLIERKDFDRNINPEDKEKLTIRMQRLVMLLCKPKPPGFVTPRAEGCIDDPSSSCWWMVLRFPVDPDFPQSPDPPIVTTPVSLLSLLQSKGTPKPPLEHRIALASAVCTTFSELYLSGWLHKSVRSDNILFRIPSPDSITTGTYSHPPEASNMLTSFLVAGFEYSRQESEGATIDKAKTSGNVAVAMYRHPNYQGDAAEGYKMEHDIYSLGLVLVEIALWMPLASFLGGKPAAMICSSCGKKRATATRAASGDSDGRSEGSGILAPDMKIFHAPHAAELKRRVIARAYAELGFRVGTKYAAAVKFCLEMGDNYVVEAGSSRGSTEIPLHPALEFYNNVVVPLASASGDRP</sequence>
<keyword evidence="3" id="KW-0034">Amyloid</keyword>
<proteinExistence type="predicted"/>
<feature type="domain" description="Prion-inhibition and propagation HeLo" evidence="2">
    <location>
        <begin position="24"/>
        <end position="235"/>
    </location>
</feature>
<gene>
    <name evidence="3" type="ORF">B0H63DRAFT_484222</name>
</gene>
<dbReference type="Proteomes" id="UP001285441">
    <property type="component" value="Unassembled WGS sequence"/>
</dbReference>
<dbReference type="SUPFAM" id="SSF56112">
    <property type="entry name" value="Protein kinase-like (PK-like)"/>
    <property type="match status" value="1"/>
</dbReference>
<dbReference type="InterPro" id="IPR038305">
    <property type="entry name" value="HeLo_sf"/>
</dbReference>
<keyword evidence="1" id="KW-0175">Coiled coil</keyword>
<dbReference type="PANTHER" id="PTHR37542:SF3">
    <property type="entry name" value="PRION-INHIBITION AND PROPAGATION HELO DOMAIN-CONTAINING PROTEIN"/>
    <property type="match status" value="1"/>
</dbReference>
<dbReference type="Pfam" id="PF14479">
    <property type="entry name" value="HeLo"/>
    <property type="match status" value="1"/>
</dbReference>
<name>A0AAE0KAC2_9PEZI</name>
<reference evidence="3" key="1">
    <citation type="journal article" date="2023" name="Mol. Phylogenet. Evol.">
        <title>Genome-scale phylogeny and comparative genomics of the fungal order Sordariales.</title>
        <authorList>
            <person name="Hensen N."/>
            <person name="Bonometti L."/>
            <person name="Westerberg I."/>
            <person name="Brannstrom I.O."/>
            <person name="Guillou S."/>
            <person name="Cros-Aarteil S."/>
            <person name="Calhoun S."/>
            <person name="Haridas S."/>
            <person name="Kuo A."/>
            <person name="Mondo S."/>
            <person name="Pangilinan J."/>
            <person name="Riley R."/>
            <person name="LaButti K."/>
            <person name="Andreopoulos B."/>
            <person name="Lipzen A."/>
            <person name="Chen C."/>
            <person name="Yan M."/>
            <person name="Daum C."/>
            <person name="Ng V."/>
            <person name="Clum A."/>
            <person name="Steindorff A."/>
            <person name="Ohm R.A."/>
            <person name="Martin F."/>
            <person name="Silar P."/>
            <person name="Natvig D.O."/>
            <person name="Lalanne C."/>
            <person name="Gautier V."/>
            <person name="Ament-Velasquez S.L."/>
            <person name="Kruys A."/>
            <person name="Hutchinson M.I."/>
            <person name="Powell A.J."/>
            <person name="Barry K."/>
            <person name="Miller A.N."/>
            <person name="Grigoriev I.V."/>
            <person name="Debuchy R."/>
            <person name="Gladieux P."/>
            <person name="Hiltunen Thoren M."/>
            <person name="Johannesson H."/>
        </authorList>
    </citation>
    <scope>NUCLEOTIDE SEQUENCE</scope>
    <source>
        <strain evidence="3">CBS 232.78</strain>
    </source>
</reference>
<dbReference type="Gene3D" id="1.20.120.1020">
    <property type="entry name" value="Prion-inhibition and propagation, HeLo domain"/>
    <property type="match status" value="1"/>
</dbReference>
<comment type="caution">
    <text evidence="3">The sequence shown here is derived from an EMBL/GenBank/DDBJ whole genome shotgun (WGS) entry which is preliminary data.</text>
</comment>
<dbReference type="EMBL" id="JAULSW010000008">
    <property type="protein sequence ID" value="KAK3372271.1"/>
    <property type="molecule type" value="Genomic_DNA"/>
</dbReference>
<accession>A0AAE0KAC2</accession>
<organism evidence="3 4">
    <name type="scientific">Podospora didyma</name>
    <dbReference type="NCBI Taxonomy" id="330526"/>
    <lineage>
        <taxon>Eukaryota</taxon>
        <taxon>Fungi</taxon>
        <taxon>Dikarya</taxon>
        <taxon>Ascomycota</taxon>
        <taxon>Pezizomycotina</taxon>
        <taxon>Sordariomycetes</taxon>
        <taxon>Sordariomycetidae</taxon>
        <taxon>Sordariales</taxon>
        <taxon>Podosporaceae</taxon>
        <taxon>Podospora</taxon>
    </lineage>
</organism>
<keyword evidence="3" id="KW-0640">Prion</keyword>
<dbReference type="InterPro" id="IPR029498">
    <property type="entry name" value="HeLo_dom"/>
</dbReference>